<sequence>MTLEEQQAKEALDGIIKNPVSTFINPFKLQKFYIMTVV</sequence>
<proteinExistence type="predicted"/>
<accession>A0A378W2Q0</accession>
<gene>
    <name evidence="1" type="ORF">NCTC11421_03264</name>
</gene>
<organism evidence="1">
    <name type="scientific">Neisseria gonorrhoeae</name>
    <dbReference type="NCBI Taxonomy" id="485"/>
    <lineage>
        <taxon>Bacteria</taxon>
        <taxon>Pseudomonadati</taxon>
        <taxon>Pseudomonadota</taxon>
        <taxon>Betaproteobacteria</taxon>
        <taxon>Neisseriales</taxon>
        <taxon>Neisseriaceae</taxon>
        <taxon>Neisseria</taxon>
    </lineage>
</organism>
<name>A0A378W2Q0_NEIGO</name>
<reference evidence="1" key="1">
    <citation type="submission" date="2018-06" db="EMBL/GenBank/DDBJ databases">
        <authorList>
            <consortium name="Pathogen Informatics"/>
            <person name="Doyle S."/>
        </authorList>
    </citation>
    <scope>NUCLEOTIDE SEQUENCE [LARGE SCALE GENOMIC DNA]</scope>
    <source>
        <strain evidence="1">NCTC11421</strain>
    </source>
</reference>
<evidence type="ECO:0000313" key="1">
    <source>
        <dbReference type="EMBL" id="SUA25248.1"/>
    </source>
</evidence>
<dbReference type="AlphaFoldDB" id="A0A378W2Q0"/>
<dbReference type="EMBL" id="UGRI01000001">
    <property type="protein sequence ID" value="SUA25248.1"/>
    <property type="molecule type" value="Genomic_DNA"/>
</dbReference>
<protein>
    <submittedName>
        <fullName evidence="1">Uncharacterized protein</fullName>
    </submittedName>
</protein>